<dbReference type="VEuPathDB" id="FungiDB:P170DRAFT_481251"/>
<dbReference type="EMBL" id="MSFO01000011">
    <property type="protein sequence ID" value="PLB43303.1"/>
    <property type="molecule type" value="Genomic_DNA"/>
</dbReference>
<comment type="caution">
    <text evidence="1">The sequence shown here is derived from an EMBL/GenBank/DDBJ whole genome shotgun (WGS) entry which is preliminary data.</text>
</comment>
<sequence length="102" mass="11918">MYLRDCSLRYRFLSTCNETIFFRVQETAWGYELQHTGVVRHEYSVASDGSPSVRQYMFFLGLQAHVAHTTVINVPPINLRQRLILSRRSDKFNINDAFGDML</sequence>
<dbReference type="RefSeq" id="XP_024698605.1">
    <property type="nucleotide sequence ID" value="XM_024853847.1"/>
</dbReference>
<gene>
    <name evidence="1" type="ORF">P170DRAFT_481251</name>
</gene>
<keyword evidence="2" id="KW-1185">Reference proteome</keyword>
<name>A0A2I2FRQ1_9EURO</name>
<organism evidence="1 2">
    <name type="scientific">Aspergillus steynii IBT 23096</name>
    <dbReference type="NCBI Taxonomy" id="1392250"/>
    <lineage>
        <taxon>Eukaryota</taxon>
        <taxon>Fungi</taxon>
        <taxon>Dikarya</taxon>
        <taxon>Ascomycota</taxon>
        <taxon>Pezizomycotina</taxon>
        <taxon>Eurotiomycetes</taxon>
        <taxon>Eurotiomycetidae</taxon>
        <taxon>Eurotiales</taxon>
        <taxon>Aspergillaceae</taxon>
        <taxon>Aspergillus</taxon>
        <taxon>Aspergillus subgen. Circumdati</taxon>
    </lineage>
</organism>
<accession>A0A2I2FRQ1</accession>
<dbReference type="Proteomes" id="UP000234275">
    <property type="component" value="Unassembled WGS sequence"/>
</dbReference>
<dbReference type="GeneID" id="36561545"/>
<evidence type="ECO:0000313" key="1">
    <source>
        <dbReference type="EMBL" id="PLB43303.1"/>
    </source>
</evidence>
<dbReference type="AlphaFoldDB" id="A0A2I2FRQ1"/>
<protein>
    <submittedName>
        <fullName evidence="1">Uncharacterized protein</fullName>
    </submittedName>
</protein>
<proteinExistence type="predicted"/>
<reference evidence="1 2" key="1">
    <citation type="submission" date="2016-12" db="EMBL/GenBank/DDBJ databases">
        <title>The genomes of Aspergillus section Nigri reveals drivers in fungal speciation.</title>
        <authorList>
            <consortium name="DOE Joint Genome Institute"/>
            <person name="Vesth T.C."/>
            <person name="Nybo J."/>
            <person name="Theobald S."/>
            <person name="Brandl J."/>
            <person name="Frisvad J.C."/>
            <person name="Nielsen K.F."/>
            <person name="Lyhne E.K."/>
            <person name="Kogle M.E."/>
            <person name="Kuo A."/>
            <person name="Riley R."/>
            <person name="Clum A."/>
            <person name="Nolan M."/>
            <person name="Lipzen A."/>
            <person name="Salamov A."/>
            <person name="Henrissat B."/>
            <person name="Wiebenga A."/>
            <person name="De Vries R.P."/>
            <person name="Grigoriev I.V."/>
            <person name="Mortensen U.H."/>
            <person name="Andersen M.R."/>
            <person name="Baker S.E."/>
        </authorList>
    </citation>
    <scope>NUCLEOTIDE SEQUENCE [LARGE SCALE GENOMIC DNA]</scope>
    <source>
        <strain evidence="1 2">IBT 23096</strain>
    </source>
</reference>
<evidence type="ECO:0000313" key="2">
    <source>
        <dbReference type="Proteomes" id="UP000234275"/>
    </source>
</evidence>